<comment type="caution">
    <text evidence="2">The sequence shown here is derived from an EMBL/GenBank/DDBJ whole genome shotgun (WGS) entry which is preliminary data.</text>
</comment>
<dbReference type="InterPro" id="IPR050177">
    <property type="entry name" value="Lipid_A_modif_metabolic_enz"/>
</dbReference>
<dbReference type="Pfam" id="PF01370">
    <property type="entry name" value="Epimerase"/>
    <property type="match status" value="1"/>
</dbReference>
<dbReference type="PANTHER" id="PTHR43245">
    <property type="entry name" value="BIFUNCTIONAL POLYMYXIN RESISTANCE PROTEIN ARNA"/>
    <property type="match status" value="1"/>
</dbReference>
<dbReference type="InterPro" id="IPR001509">
    <property type="entry name" value="Epimerase_deHydtase"/>
</dbReference>
<protein>
    <submittedName>
        <fullName evidence="2">NAD-dependent dehydratase</fullName>
    </submittedName>
</protein>
<feature type="domain" description="NAD-dependent epimerase/dehydratase" evidence="1">
    <location>
        <begin position="4"/>
        <end position="208"/>
    </location>
</feature>
<organism evidence="2 3">
    <name type="scientific">Brevibacillus fortis</name>
    <dbReference type="NCBI Taxonomy" id="2126352"/>
    <lineage>
        <taxon>Bacteria</taxon>
        <taxon>Bacillati</taxon>
        <taxon>Bacillota</taxon>
        <taxon>Bacilli</taxon>
        <taxon>Bacillales</taxon>
        <taxon>Paenibacillaceae</taxon>
        <taxon>Brevibacillus</taxon>
    </lineage>
</organism>
<gene>
    <name evidence="2" type="ORF">C7R93_10850</name>
</gene>
<dbReference type="OrthoDB" id="9809586at2"/>
<dbReference type="EMBL" id="PXZM01000014">
    <property type="protein sequence ID" value="PSJ96673.1"/>
    <property type="molecule type" value="Genomic_DNA"/>
</dbReference>
<dbReference type="Gene3D" id="3.40.50.720">
    <property type="entry name" value="NAD(P)-binding Rossmann-like Domain"/>
    <property type="match status" value="1"/>
</dbReference>
<accession>A0A2P7VBS9</accession>
<keyword evidence="3" id="KW-1185">Reference proteome</keyword>
<dbReference type="AlphaFoldDB" id="A0A2P7VBS9"/>
<dbReference type="SUPFAM" id="SSF51735">
    <property type="entry name" value="NAD(P)-binding Rossmann-fold domains"/>
    <property type="match status" value="1"/>
</dbReference>
<name>A0A2P7VBS9_9BACL</name>
<dbReference type="Proteomes" id="UP000240419">
    <property type="component" value="Unassembled WGS sequence"/>
</dbReference>
<evidence type="ECO:0000313" key="3">
    <source>
        <dbReference type="Proteomes" id="UP000240419"/>
    </source>
</evidence>
<reference evidence="2 3" key="1">
    <citation type="submission" date="2018-03" db="EMBL/GenBank/DDBJ databases">
        <title>Brevisbacillus phylogenomics.</title>
        <authorList>
            <person name="Dunlap C."/>
        </authorList>
    </citation>
    <scope>NUCLEOTIDE SEQUENCE [LARGE SCALE GENOMIC DNA]</scope>
    <source>
        <strain evidence="2 3">NRRL NRS-1210</strain>
    </source>
</reference>
<evidence type="ECO:0000259" key="1">
    <source>
        <dbReference type="Pfam" id="PF01370"/>
    </source>
</evidence>
<dbReference type="RefSeq" id="WP_106838814.1">
    <property type="nucleotide sequence ID" value="NZ_JBCNIW010000002.1"/>
</dbReference>
<evidence type="ECO:0000313" key="2">
    <source>
        <dbReference type="EMBL" id="PSJ96673.1"/>
    </source>
</evidence>
<proteinExistence type="predicted"/>
<sequence>MKKVLVLGGTRFFGKRLVNLLVEAGVDVTVATRGITQVDLPASVKRLTIDRDDVHSLAVAGEEQWDVVYDNICYSSQNAMDACKVFRGKVGKYVLTSTLSVYDYAEESLKEEAFDPYTYHIQAKTREEMTYQEGKRQAEAVFFQENAFPVVAVRFPIVLAEDDYTRRLYFHIQQVQEERPIGIPNLAAQMCFIHAQGAAQFLAWVATTSITGPVNACSDGTVSLAELMEKIVQIVGKPARIEQTTDDSDASPFGFVASFYMDNSKAKAAGFPFWSLDEWLPALIKNVNDEYTSEKA</sequence>
<dbReference type="InterPro" id="IPR036291">
    <property type="entry name" value="NAD(P)-bd_dom_sf"/>
</dbReference>